<evidence type="ECO:0000259" key="1">
    <source>
        <dbReference type="Pfam" id="PF04851"/>
    </source>
</evidence>
<proteinExistence type="predicted"/>
<dbReference type="GO" id="GO:0016787">
    <property type="term" value="F:hydrolase activity"/>
    <property type="evidence" value="ECO:0007669"/>
    <property type="project" value="InterPro"/>
</dbReference>
<dbReference type="PATRIC" id="fig|216938.3.peg.444"/>
<dbReference type="Pfam" id="PF04851">
    <property type="entry name" value="ResIII"/>
    <property type="match status" value="1"/>
</dbReference>
<evidence type="ECO:0000313" key="4">
    <source>
        <dbReference type="Proteomes" id="UP000094378"/>
    </source>
</evidence>
<evidence type="ECO:0000259" key="2">
    <source>
        <dbReference type="Pfam" id="PF10593"/>
    </source>
</evidence>
<sequence length="506" mass="58908">MISPSELIKRYKEQKNEKITKITKDFFDFGIEENLKFNVKNISEEIKLDTYDKTKNILVIGEVQSGKTNNLIEIADFVIKNDIYDHVLWLSGTNKNLARQTFSRYGATSSVSRYKSELFFYDSDAHRTNESMLIDSLSSKRKVLSLVLKQSSHLNRFISCLNKADLVKKRLLIIDDECDYFSISNNVKDLKEDGGIRKSIEDILGLFSYSKTIYIGVTATPYSNFNSSKSLGLFPNKAILLNTNYSKYTGLRWFNKRADKVYVMTQNTKKKDTFEDSLEKGLLNFFYSYLIRIKENKMTECLVNIDLVNFQHEKIRNDIVTKLESWKLGYSSNSERIKNLIKTKLEYMGYNCDENKLEEICDLINNFHTKFNIYILNSSSSEENNDYLIKQYESGQESCILIGGVLVSRGFTFENLTTEVMINAPESKSKIDVLLQRARWFGYRTEYEDYIKIIMNDKVKKAFLEAEEIQIMMINHFGKNWVISDINSLYLSLKRKETNLERLSIG</sequence>
<name>A0A1B3SKF3_9MOLU</name>
<dbReference type="GO" id="GO:0005524">
    <property type="term" value="F:ATP binding"/>
    <property type="evidence" value="ECO:0007669"/>
    <property type="project" value="InterPro"/>
</dbReference>
<dbReference type="InterPro" id="IPR006935">
    <property type="entry name" value="Helicase/UvrB_N"/>
</dbReference>
<evidence type="ECO:0000313" key="3">
    <source>
        <dbReference type="EMBL" id="AOG60389.1"/>
    </source>
</evidence>
<protein>
    <submittedName>
        <fullName evidence="3">Uncharacterized protein</fullName>
    </submittedName>
</protein>
<dbReference type="AlphaFoldDB" id="A0A1B3SKF3"/>
<dbReference type="Proteomes" id="UP000094378">
    <property type="component" value="Chromosome"/>
</dbReference>
<gene>
    <name evidence="3" type="ORF">SHELI_v1c04380</name>
</gene>
<dbReference type="InterPro" id="IPR018310">
    <property type="entry name" value="Put_endonuclease_Z1-dom"/>
</dbReference>
<dbReference type="InterPro" id="IPR027417">
    <property type="entry name" value="P-loop_NTPase"/>
</dbReference>
<dbReference type="KEGG" id="shj:SHELI_v1c04380"/>
<dbReference type="GO" id="GO:0003677">
    <property type="term" value="F:DNA binding"/>
    <property type="evidence" value="ECO:0007669"/>
    <property type="project" value="InterPro"/>
</dbReference>
<dbReference type="STRING" id="216938.SHELI_v1c04380"/>
<feature type="domain" description="Helicase/UvrB N-terminal" evidence="1">
    <location>
        <begin position="39"/>
        <end position="222"/>
    </location>
</feature>
<dbReference type="RefSeq" id="WP_069116290.1">
    <property type="nucleotide sequence ID" value="NZ_CP017015.1"/>
</dbReference>
<keyword evidence="4" id="KW-1185">Reference proteome</keyword>
<organism evidence="3 4">
    <name type="scientific">Spiroplasma helicoides</name>
    <dbReference type="NCBI Taxonomy" id="216938"/>
    <lineage>
        <taxon>Bacteria</taxon>
        <taxon>Bacillati</taxon>
        <taxon>Mycoplasmatota</taxon>
        <taxon>Mollicutes</taxon>
        <taxon>Entomoplasmatales</taxon>
        <taxon>Spiroplasmataceae</taxon>
        <taxon>Spiroplasma</taxon>
    </lineage>
</organism>
<reference evidence="3 4" key="1">
    <citation type="submission" date="2016-08" db="EMBL/GenBank/DDBJ databases">
        <title>Complete genome sequence of Spiroplasma helicoides TABS-2 (DSM 22551).</title>
        <authorList>
            <person name="Shen W.-Y."/>
            <person name="Lo W.-S."/>
            <person name="Lai Y.-C."/>
            <person name="Kuo C.-H."/>
        </authorList>
    </citation>
    <scope>NUCLEOTIDE SEQUENCE [LARGE SCALE GENOMIC DNA]</scope>
    <source>
        <strain evidence="3 4">TABS-2</strain>
    </source>
</reference>
<dbReference type="Pfam" id="PF10593">
    <property type="entry name" value="Z1"/>
    <property type="match status" value="1"/>
</dbReference>
<dbReference type="EMBL" id="CP017015">
    <property type="protein sequence ID" value="AOG60389.1"/>
    <property type="molecule type" value="Genomic_DNA"/>
</dbReference>
<accession>A0A1B3SKF3</accession>
<feature type="domain" description="Putative endonuclease Z1" evidence="2">
    <location>
        <begin position="277"/>
        <end position="473"/>
    </location>
</feature>
<dbReference type="SUPFAM" id="SSF52540">
    <property type="entry name" value="P-loop containing nucleoside triphosphate hydrolases"/>
    <property type="match status" value="1"/>
</dbReference>